<organism evidence="4 5">
    <name type="scientific">Acidaminococcus intestini</name>
    <dbReference type="NCBI Taxonomy" id="187327"/>
    <lineage>
        <taxon>Bacteria</taxon>
        <taxon>Bacillati</taxon>
        <taxon>Bacillota</taxon>
        <taxon>Negativicutes</taxon>
        <taxon>Acidaminococcales</taxon>
        <taxon>Acidaminococcaceae</taxon>
        <taxon>Acidaminococcus</taxon>
    </lineage>
</organism>
<dbReference type="EMBL" id="JAGZCZ010000010">
    <property type="protein sequence ID" value="MBS5520280.1"/>
    <property type="molecule type" value="Genomic_DNA"/>
</dbReference>
<reference evidence="4" key="1">
    <citation type="submission" date="2021-02" db="EMBL/GenBank/DDBJ databases">
        <title>Infant gut strain persistence is associated with maternal origin, phylogeny, and functional potential including surface adhesion and iron acquisition.</title>
        <authorList>
            <person name="Lou Y.C."/>
        </authorList>
    </citation>
    <scope>NUCLEOTIDE SEQUENCE</scope>
    <source>
        <strain evidence="4">L3_106_000M1_dasL3_106_000M1_concoct_15</strain>
    </source>
</reference>
<dbReference type="Proteomes" id="UP000754226">
    <property type="component" value="Unassembled WGS sequence"/>
</dbReference>
<protein>
    <submittedName>
        <fullName evidence="4">Glycosyltransferase family 8 protein</fullName>
    </submittedName>
</protein>
<evidence type="ECO:0000256" key="1">
    <source>
        <dbReference type="ARBA" id="ARBA00022676"/>
    </source>
</evidence>
<dbReference type="InterPro" id="IPR002495">
    <property type="entry name" value="Glyco_trans_8"/>
</dbReference>
<dbReference type="SUPFAM" id="SSF53448">
    <property type="entry name" value="Nucleotide-diphospho-sugar transferases"/>
    <property type="match status" value="1"/>
</dbReference>
<keyword evidence="2" id="KW-0808">Transferase</keyword>
<evidence type="ECO:0000256" key="3">
    <source>
        <dbReference type="ARBA" id="ARBA00022723"/>
    </source>
</evidence>
<accession>A0A943I1U3</accession>
<keyword evidence="1" id="KW-0328">Glycosyltransferase</keyword>
<keyword evidence="3" id="KW-0479">Metal-binding</keyword>
<dbReference type="PANTHER" id="PTHR13778:SF47">
    <property type="entry name" value="LIPOPOLYSACCHARIDE 1,3-GALACTOSYLTRANSFERASE"/>
    <property type="match status" value="1"/>
</dbReference>
<dbReference type="InterPro" id="IPR050748">
    <property type="entry name" value="Glycosyltrans_8_dom-fam"/>
</dbReference>
<evidence type="ECO:0000256" key="2">
    <source>
        <dbReference type="ARBA" id="ARBA00022679"/>
    </source>
</evidence>
<dbReference type="GO" id="GO:0016757">
    <property type="term" value="F:glycosyltransferase activity"/>
    <property type="evidence" value="ECO:0007669"/>
    <property type="project" value="UniProtKB-KW"/>
</dbReference>
<proteinExistence type="predicted"/>
<dbReference type="AlphaFoldDB" id="A0A943I1U3"/>
<dbReference type="CDD" id="cd04194">
    <property type="entry name" value="GT8_A4GalT_like"/>
    <property type="match status" value="1"/>
</dbReference>
<dbReference type="InterPro" id="IPR029044">
    <property type="entry name" value="Nucleotide-diphossugar_trans"/>
</dbReference>
<evidence type="ECO:0000313" key="5">
    <source>
        <dbReference type="Proteomes" id="UP000754226"/>
    </source>
</evidence>
<dbReference type="Gene3D" id="3.90.550.10">
    <property type="entry name" value="Spore Coat Polysaccharide Biosynthesis Protein SpsA, Chain A"/>
    <property type="match status" value="1"/>
</dbReference>
<evidence type="ECO:0000313" key="4">
    <source>
        <dbReference type="EMBL" id="MBS5520280.1"/>
    </source>
</evidence>
<dbReference type="GO" id="GO:0046872">
    <property type="term" value="F:metal ion binding"/>
    <property type="evidence" value="ECO:0007669"/>
    <property type="project" value="UniProtKB-KW"/>
</dbReference>
<gene>
    <name evidence="4" type="ORF">KHX13_08170</name>
</gene>
<name>A0A943I1U3_9FIRM</name>
<comment type="caution">
    <text evidence="4">The sequence shown here is derived from an EMBL/GenBank/DDBJ whole genome shotgun (WGS) entry which is preliminary data.</text>
</comment>
<dbReference type="PANTHER" id="PTHR13778">
    <property type="entry name" value="GLYCOSYLTRANSFERASE 8 DOMAIN-CONTAINING PROTEIN"/>
    <property type="match status" value="1"/>
</dbReference>
<sequence length="338" mass="39346">MKTFEDGYFVPARFLKGMETFSKNAEKTDKAPLHVAYNVNDGYFQIMGASLVSVLENNAHRAVMFHIFTDGYSKENTQKMEQLADRYGCVIKLYTLHMEPFADFHVKVERFSRITYGRIVMPLILAAETDRFLYLDADTMVIRPLDALYHWDLTGKAMGAVSERMPDAKSRGDYLHLKNGRYFNDGVMMVNIPEWQKKHITEKAFSLQKEPKERFLGQSQDVLNIVFDGTNAFLPSIYNEFGGGEDDPQQKGTIIHWTGRRKPWQMVLSDYDAQWRSYNAASPWETLTAVLPVPKPENYHDFKEWAKYRRKESFRDYVKGMAYYAILKGRFLISRRAK</sequence>
<dbReference type="Pfam" id="PF01501">
    <property type="entry name" value="Glyco_transf_8"/>
    <property type="match status" value="1"/>
</dbReference>